<dbReference type="EMBL" id="FOEN01000010">
    <property type="protein sequence ID" value="SEQ42632.1"/>
    <property type="molecule type" value="Genomic_DNA"/>
</dbReference>
<dbReference type="Pfam" id="PF01985">
    <property type="entry name" value="CRS1_YhbY"/>
    <property type="match status" value="1"/>
</dbReference>
<dbReference type="PROSITE" id="PS51295">
    <property type="entry name" value="CRM"/>
    <property type="match status" value="1"/>
</dbReference>
<dbReference type="InterPro" id="IPR035920">
    <property type="entry name" value="YhbY-like_sf"/>
</dbReference>
<accession>A0A1H9FXL0</accession>
<keyword evidence="1 2" id="KW-0694">RNA-binding</keyword>
<evidence type="ECO:0000256" key="1">
    <source>
        <dbReference type="ARBA" id="ARBA00022884"/>
    </source>
</evidence>
<dbReference type="Gene3D" id="3.30.110.60">
    <property type="entry name" value="YhbY-like"/>
    <property type="match status" value="1"/>
</dbReference>
<dbReference type="SUPFAM" id="SSF75471">
    <property type="entry name" value="YhbY-like"/>
    <property type="match status" value="1"/>
</dbReference>
<dbReference type="PANTHER" id="PTHR40065">
    <property type="entry name" value="RNA-BINDING PROTEIN YHBY"/>
    <property type="match status" value="1"/>
</dbReference>
<evidence type="ECO:0000313" key="4">
    <source>
        <dbReference type="EMBL" id="SEQ42632.1"/>
    </source>
</evidence>
<evidence type="ECO:0000313" key="5">
    <source>
        <dbReference type="Proteomes" id="UP000198833"/>
    </source>
</evidence>
<reference evidence="4 5" key="1">
    <citation type="submission" date="2016-10" db="EMBL/GenBank/DDBJ databases">
        <authorList>
            <person name="de Groot N.N."/>
        </authorList>
    </citation>
    <scope>NUCLEOTIDE SEQUENCE [LARGE SCALE GENOMIC DNA]</scope>
    <source>
        <strain evidence="4 5">DSM 15695</strain>
    </source>
</reference>
<protein>
    <submittedName>
        <fullName evidence="4">RNA-binding protein</fullName>
    </submittedName>
</protein>
<dbReference type="Proteomes" id="UP000198833">
    <property type="component" value="Unassembled WGS sequence"/>
</dbReference>
<evidence type="ECO:0000259" key="3">
    <source>
        <dbReference type="PROSITE" id="PS51295"/>
    </source>
</evidence>
<feature type="domain" description="CRM" evidence="3">
    <location>
        <begin position="1"/>
        <end position="97"/>
    </location>
</feature>
<dbReference type="PANTHER" id="PTHR40065:SF3">
    <property type="entry name" value="RNA-BINDING PROTEIN YHBY"/>
    <property type="match status" value="1"/>
</dbReference>
<dbReference type="STRING" id="89093.SAMN04488558_11062"/>
<organism evidence="4 5">
    <name type="scientific">Ignavigranum ruoffiae</name>
    <dbReference type="NCBI Taxonomy" id="89093"/>
    <lineage>
        <taxon>Bacteria</taxon>
        <taxon>Bacillati</taxon>
        <taxon>Bacillota</taxon>
        <taxon>Bacilli</taxon>
        <taxon>Lactobacillales</taxon>
        <taxon>Aerococcaceae</taxon>
        <taxon>Ignavigranum</taxon>
    </lineage>
</organism>
<dbReference type="GO" id="GO:0003723">
    <property type="term" value="F:RNA binding"/>
    <property type="evidence" value="ECO:0007669"/>
    <property type="project" value="UniProtKB-UniRule"/>
</dbReference>
<dbReference type="AlphaFoldDB" id="A0A1H9FXL0"/>
<name>A0A1H9FXL0_9LACT</name>
<gene>
    <name evidence="4" type="ORF">SAMN04488558_11062</name>
</gene>
<dbReference type="RefSeq" id="WP_234971703.1">
    <property type="nucleotide sequence ID" value="NZ_FOEN01000010.1"/>
</dbReference>
<dbReference type="InterPro" id="IPR001890">
    <property type="entry name" value="RNA-binding_CRM"/>
</dbReference>
<dbReference type="InterPro" id="IPR051925">
    <property type="entry name" value="RNA-binding_domain"/>
</dbReference>
<evidence type="ECO:0000256" key="2">
    <source>
        <dbReference type="PROSITE-ProRule" id="PRU00626"/>
    </source>
</evidence>
<proteinExistence type="predicted"/>
<keyword evidence="5" id="KW-1185">Reference proteome</keyword>
<sequence length="104" mass="11898">MEYSKAQQKYLRKASHQHKALFQLGKLGITDTFIEQVDAALEKRELIKFHILQNSSEDIDEASALIAEKTGAFIVQMIGSTVILFRPSSQEKYQDLSREVKQIK</sequence>
<dbReference type="SMART" id="SM01103">
    <property type="entry name" value="CRS1_YhbY"/>
    <property type="match status" value="1"/>
</dbReference>